<name>A0A699KAT1_TANCI</name>
<evidence type="ECO:0000313" key="1">
    <source>
        <dbReference type="EMBL" id="GFA85072.1"/>
    </source>
</evidence>
<sequence length="84" mass="9858">DNNFDFEADLREIEYLLNQDPSTVSNIETIDLILEKFIDEPALDYLPPLGDDDDDDDDLFDLKSDNDEWKKLLYSDCYKGIDFE</sequence>
<proteinExistence type="predicted"/>
<accession>A0A699KAT1</accession>
<organism evidence="1">
    <name type="scientific">Tanacetum cinerariifolium</name>
    <name type="common">Dalmatian daisy</name>
    <name type="synonym">Chrysanthemum cinerariifolium</name>
    <dbReference type="NCBI Taxonomy" id="118510"/>
    <lineage>
        <taxon>Eukaryota</taxon>
        <taxon>Viridiplantae</taxon>
        <taxon>Streptophyta</taxon>
        <taxon>Embryophyta</taxon>
        <taxon>Tracheophyta</taxon>
        <taxon>Spermatophyta</taxon>
        <taxon>Magnoliopsida</taxon>
        <taxon>eudicotyledons</taxon>
        <taxon>Gunneridae</taxon>
        <taxon>Pentapetalae</taxon>
        <taxon>asterids</taxon>
        <taxon>campanulids</taxon>
        <taxon>Asterales</taxon>
        <taxon>Asteraceae</taxon>
        <taxon>Asteroideae</taxon>
        <taxon>Anthemideae</taxon>
        <taxon>Anthemidinae</taxon>
        <taxon>Tanacetum</taxon>
    </lineage>
</organism>
<dbReference type="EMBL" id="BKCJ010500262">
    <property type="protein sequence ID" value="GFA85072.1"/>
    <property type="molecule type" value="Genomic_DNA"/>
</dbReference>
<comment type="caution">
    <text evidence="1">The sequence shown here is derived from an EMBL/GenBank/DDBJ whole genome shotgun (WGS) entry which is preliminary data.</text>
</comment>
<dbReference type="AlphaFoldDB" id="A0A699KAT1"/>
<reference evidence="1" key="1">
    <citation type="journal article" date="2019" name="Sci. Rep.">
        <title>Draft genome of Tanacetum cinerariifolium, the natural source of mosquito coil.</title>
        <authorList>
            <person name="Yamashiro T."/>
            <person name="Shiraishi A."/>
            <person name="Satake H."/>
            <person name="Nakayama K."/>
        </authorList>
    </citation>
    <scope>NUCLEOTIDE SEQUENCE</scope>
</reference>
<feature type="non-terminal residue" evidence="1">
    <location>
        <position position="1"/>
    </location>
</feature>
<gene>
    <name evidence="1" type="ORF">Tci_657044</name>
</gene>
<protein>
    <submittedName>
        <fullName evidence="1">Uncharacterized protein</fullName>
    </submittedName>
</protein>